<dbReference type="PANTHER" id="PTHR11670">
    <property type="entry name" value="ACONITASE/IRON-RESPONSIVE ELEMENT FAMILY MEMBER"/>
    <property type="match status" value="1"/>
</dbReference>
<dbReference type="InterPro" id="IPR015928">
    <property type="entry name" value="Aconitase/3IPM_dehydase_swvl"/>
</dbReference>
<name>A0A1M5JK82_SALEC</name>
<comment type="similarity">
    <text evidence="3 9">Belongs to the aconitase/IPM isomerase family.</text>
</comment>
<keyword evidence="6 9" id="KW-0411">Iron-sulfur</keyword>
<evidence type="ECO:0000256" key="6">
    <source>
        <dbReference type="ARBA" id="ARBA00023014"/>
    </source>
</evidence>
<dbReference type="UniPathway" id="UPA00223">
    <property type="reaction ID" value="UER00718"/>
</dbReference>
<evidence type="ECO:0000256" key="8">
    <source>
        <dbReference type="ARBA" id="ARBA00023501"/>
    </source>
</evidence>
<evidence type="ECO:0000313" key="12">
    <source>
        <dbReference type="EMBL" id="SHG40984.1"/>
    </source>
</evidence>
<sequence length="930" mass="103983">MSKNPFKIKKELQVQDKKLTYYSLPELEKQGHSISKLPFSIRILLENALRNFDDFAITKDHINTLLNWQPEASDKDIPYKPARVLMQDFTGVPAVVDIAALRSEIARKGKDPNAINPLIPVDLVVDHSVQVDYFGTNYSYKRNMDEEYKRNRERYQFLKWAQQSFDNFSVVPPGMGICHQVNLEYLAKGVVARDGEVFPDTLVGTDSHTPMVNGIGVVGWGVGGIEAEAAILGQPIYFIMPQVVGLKLTGKLPLGSTATDLVLNIAYLLRKHGVVGKFVEVFGPGLNHLSVPDRATIGNMSPEFGCTVTYFPIDDKTLDYMRQTNRDEEQVKLVEKYCKTNMLWRENEEEINYSTILELDVSNIEPTVAGPKRPQDKILLKEFKGKFIDLLDDSFGRQYIDPGKRELDKSIARWKAEGGNQPMPKSKTVHPDTEIEEDKNDLRTVWITRGQDKFMLSDGSVAIAAITSCTNTSNPFVMIGAGLVARKAREHGIDVKPWVKTSLAPGSKVVTDYLEKGDLMKDLEALQFHLVGYGCTSCIGNSGPLPPQIAKAVDEYDLVVASVLSGNRNFEARVHPQVKMNFLMSPMLVVAYALAGRVDIDLVNDPISYDKNEQPVYLKDIWPTNDEINEILSKVLSPGDFDKNYGEIFAGNEIWRNLEVPKDKVYKWDKDSTYIKEIPFFQDISEKPEDFQDIKSAKALLVLGDSITTDHISPAGAFSKNSAAGKYLIEQGVDEKAFNSYGSRRGNDEVMVRGTFANVRIKNKLAEKEGGYTTYLPNGEEMTVYDAAQKYKEGSTPLIVLAGKEYGSGSSRDWAAKGTFLLGIKCVLAESYERIHRSNLVGLGVLPLQYKEGENAEKLGLSGKESFSITGIAEGLKPQKELQVIAEDKEGEKISFKVLARLDSEIEIDYYQNGGILQYVLRQFLEKESK</sequence>
<dbReference type="OrthoDB" id="9764318at2"/>
<comment type="catalytic activity">
    <reaction evidence="8 9">
        <text>citrate = D-threo-isocitrate</text>
        <dbReference type="Rhea" id="RHEA:10336"/>
        <dbReference type="ChEBI" id="CHEBI:15562"/>
        <dbReference type="ChEBI" id="CHEBI:16947"/>
        <dbReference type="EC" id="4.2.1.3"/>
    </reaction>
</comment>
<evidence type="ECO:0000256" key="3">
    <source>
        <dbReference type="ARBA" id="ARBA00007185"/>
    </source>
</evidence>
<dbReference type="STRING" id="1073325.SAMN05444483_11153"/>
<accession>A0A1M5JK82</accession>
<comment type="function">
    <text evidence="9">Catalyzes the isomerization of citrate to isocitrate via cis-aconitate.</text>
</comment>
<keyword evidence="4" id="KW-0479">Metal-binding</keyword>
<dbReference type="SUPFAM" id="SSF53732">
    <property type="entry name" value="Aconitase iron-sulfur domain"/>
    <property type="match status" value="1"/>
</dbReference>
<dbReference type="GO" id="GO:0051539">
    <property type="term" value="F:4 iron, 4 sulfur cluster binding"/>
    <property type="evidence" value="ECO:0007669"/>
    <property type="project" value="UniProtKB-KW"/>
</dbReference>
<evidence type="ECO:0000259" key="11">
    <source>
        <dbReference type="Pfam" id="PF00694"/>
    </source>
</evidence>
<feature type="domain" description="Aconitase A/isopropylmalate dehydratase small subunit swivel" evidence="11">
    <location>
        <begin position="726"/>
        <end position="852"/>
    </location>
</feature>
<dbReference type="Proteomes" id="UP000183945">
    <property type="component" value="Unassembled WGS sequence"/>
</dbReference>
<dbReference type="PROSITE" id="PS00450">
    <property type="entry name" value="ACONITASE_1"/>
    <property type="match status" value="1"/>
</dbReference>
<proteinExistence type="inferred from homology"/>
<comment type="pathway">
    <text evidence="2">Carbohydrate metabolism; tricarboxylic acid cycle; isocitrate from oxaloacetate: step 2/2.</text>
</comment>
<evidence type="ECO:0000259" key="10">
    <source>
        <dbReference type="Pfam" id="PF00330"/>
    </source>
</evidence>
<keyword evidence="13" id="KW-1185">Reference proteome</keyword>
<dbReference type="CDD" id="cd01580">
    <property type="entry name" value="AcnA_IRP_Swivel"/>
    <property type="match status" value="1"/>
</dbReference>
<dbReference type="Pfam" id="PF00694">
    <property type="entry name" value="Aconitase_C"/>
    <property type="match status" value="1"/>
</dbReference>
<dbReference type="Gene3D" id="3.20.19.10">
    <property type="entry name" value="Aconitase, domain 4"/>
    <property type="match status" value="1"/>
</dbReference>
<dbReference type="InterPro" id="IPR018136">
    <property type="entry name" value="Aconitase_4Fe-4S_BS"/>
</dbReference>
<keyword evidence="9" id="KW-0004">4Fe-4S</keyword>
<organism evidence="12 13">
    <name type="scientific">Salegentibacter echinorum</name>
    <dbReference type="NCBI Taxonomy" id="1073325"/>
    <lineage>
        <taxon>Bacteria</taxon>
        <taxon>Pseudomonadati</taxon>
        <taxon>Bacteroidota</taxon>
        <taxon>Flavobacteriia</taxon>
        <taxon>Flavobacteriales</taxon>
        <taxon>Flavobacteriaceae</taxon>
        <taxon>Salegentibacter</taxon>
    </lineage>
</organism>
<dbReference type="InterPro" id="IPR036008">
    <property type="entry name" value="Aconitase_4Fe-4S_dom"/>
</dbReference>
<dbReference type="Gene3D" id="3.30.499.10">
    <property type="entry name" value="Aconitase, domain 3"/>
    <property type="match status" value="2"/>
</dbReference>
<dbReference type="InterPro" id="IPR015931">
    <property type="entry name" value="Acnase/IPM_dHydase_lsu_aba_1/3"/>
</dbReference>
<dbReference type="NCBIfam" id="NF009520">
    <property type="entry name" value="PRK12881.1"/>
    <property type="match status" value="1"/>
</dbReference>
<feature type="domain" description="Aconitase/3-isopropylmalate dehydratase large subunit alpha/beta/alpha" evidence="10">
    <location>
        <begin position="71"/>
        <end position="596"/>
    </location>
</feature>
<protein>
    <recommendedName>
        <fullName evidence="9">Aconitate hydratase</fullName>
        <shortName evidence="9">Aconitase</shortName>
        <ecNumber evidence="9">4.2.1.3</ecNumber>
    </recommendedName>
</protein>
<dbReference type="GO" id="GO:0006099">
    <property type="term" value="P:tricarboxylic acid cycle"/>
    <property type="evidence" value="ECO:0007669"/>
    <property type="project" value="UniProtKB-UniPathway"/>
</dbReference>
<dbReference type="PRINTS" id="PR00415">
    <property type="entry name" value="ACONITASE"/>
</dbReference>
<dbReference type="AlphaFoldDB" id="A0A1M5JK82"/>
<dbReference type="SUPFAM" id="SSF52016">
    <property type="entry name" value="LeuD/IlvD-like"/>
    <property type="match status" value="1"/>
</dbReference>
<dbReference type="FunFam" id="3.20.19.10:FF:000001">
    <property type="entry name" value="Aconitate hydratase"/>
    <property type="match status" value="1"/>
</dbReference>
<dbReference type="FunFam" id="3.30.499.10:FF:000002">
    <property type="entry name" value="Aconitate hydratase"/>
    <property type="match status" value="1"/>
</dbReference>
<dbReference type="EMBL" id="FQVT01000011">
    <property type="protein sequence ID" value="SHG40984.1"/>
    <property type="molecule type" value="Genomic_DNA"/>
</dbReference>
<evidence type="ECO:0000256" key="5">
    <source>
        <dbReference type="ARBA" id="ARBA00023004"/>
    </source>
</evidence>
<dbReference type="NCBIfam" id="NF006757">
    <property type="entry name" value="PRK09277.1"/>
    <property type="match status" value="1"/>
</dbReference>
<dbReference type="InterPro" id="IPR006249">
    <property type="entry name" value="Aconitase/IRP2"/>
</dbReference>
<reference evidence="13" key="1">
    <citation type="submission" date="2016-11" db="EMBL/GenBank/DDBJ databases">
        <authorList>
            <person name="Varghese N."/>
            <person name="Submissions S."/>
        </authorList>
    </citation>
    <scope>NUCLEOTIDE SEQUENCE [LARGE SCALE GENOMIC DNA]</scope>
    <source>
        <strain evidence="13">DSM 24579</strain>
    </source>
</reference>
<dbReference type="EC" id="4.2.1.3" evidence="9"/>
<dbReference type="InterPro" id="IPR044137">
    <property type="entry name" value="AcnA_IRP_Swivel"/>
</dbReference>
<evidence type="ECO:0000313" key="13">
    <source>
        <dbReference type="Proteomes" id="UP000183945"/>
    </source>
</evidence>
<comment type="cofactor">
    <cofactor evidence="1">
        <name>[4Fe-4S] cluster</name>
        <dbReference type="ChEBI" id="CHEBI:49883"/>
    </cofactor>
</comment>
<dbReference type="RefSeq" id="WP_072880701.1">
    <property type="nucleotide sequence ID" value="NZ_FQVT01000011.1"/>
</dbReference>
<dbReference type="InterPro" id="IPR001030">
    <property type="entry name" value="Acoase/IPM_deHydtase_lsu_aba"/>
</dbReference>
<keyword evidence="7 9" id="KW-0456">Lyase</keyword>
<evidence type="ECO:0000256" key="9">
    <source>
        <dbReference type="RuleBase" id="RU361275"/>
    </source>
</evidence>
<dbReference type="NCBIfam" id="TIGR01341">
    <property type="entry name" value="aconitase_1"/>
    <property type="match status" value="1"/>
</dbReference>
<evidence type="ECO:0000256" key="2">
    <source>
        <dbReference type="ARBA" id="ARBA00004717"/>
    </source>
</evidence>
<evidence type="ECO:0000256" key="4">
    <source>
        <dbReference type="ARBA" id="ARBA00022723"/>
    </source>
</evidence>
<dbReference type="GO" id="GO:0003994">
    <property type="term" value="F:aconitate hydratase activity"/>
    <property type="evidence" value="ECO:0007669"/>
    <property type="project" value="UniProtKB-EC"/>
</dbReference>
<evidence type="ECO:0000256" key="7">
    <source>
        <dbReference type="ARBA" id="ARBA00023239"/>
    </source>
</evidence>
<dbReference type="Pfam" id="PF00330">
    <property type="entry name" value="Aconitase"/>
    <property type="match status" value="1"/>
</dbReference>
<evidence type="ECO:0000256" key="1">
    <source>
        <dbReference type="ARBA" id="ARBA00001966"/>
    </source>
</evidence>
<gene>
    <name evidence="12" type="ORF">SAMN05444483_11153</name>
</gene>
<dbReference type="InterPro" id="IPR000573">
    <property type="entry name" value="AconitaseA/IPMdHydase_ssu_swvl"/>
</dbReference>
<keyword evidence="5 9" id="KW-0408">Iron</keyword>
<dbReference type="Gene3D" id="6.10.190.10">
    <property type="match status" value="1"/>
</dbReference>
<dbReference type="GO" id="GO:0046872">
    <property type="term" value="F:metal ion binding"/>
    <property type="evidence" value="ECO:0007669"/>
    <property type="project" value="UniProtKB-KW"/>
</dbReference>